<dbReference type="EMBL" id="CAJVQB010086065">
    <property type="protein sequence ID" value="CAG8847059.1"/>
    <property type="molecule type" value="Genomic_DNA"/>
</dbReference>
<name>A0ABN7X5N5_GIGMA</name>
<feature type="non-terminal residue" evidence="1">
    <location>
        <position position="1"/>
    </location>
</feature>
<evidence type="ECO:0000313" key="2">
    <source>
        <dbReference type="Proteomes" id="UP000789901"/>
    </source>
</evidence>
<accession>A0ABN7X5N5</accession>
<keyword evidence="2" id="KW-1185">Reference proteome</keyword>
<organism evidence="1 2">
    <name type="scientific">Gigaspora margarita</name>
    <dbReference type="NCBI Taxonomy" id="4874"/>
    <lineage>
        <taxon>Eukaryota</taxon>
        <taxon>Fungi</taxon>
        <taxon>Fungi incertae sedis</taxon>
        <taxon>Mucoromycota</taxon>
        <taxon>Glomeromycotina</taxon>
        <taxon>Glomeromycetes</taxon>
        <taxon>Diversisporales</taxon>
        <taxon>Gigasporaceae</taxon>
        <taxon>Gigaspora</taxon>
    </lineage>
</organism>
<sequence>SQPIPTTNKMPTKFVNLLESEIFNNESIENSSTKKILWEEFADWSCFAVGPKFDWSSNNEEAVSSQIYTSPKLGFQKPKPKNHWHSHI</sequence>
<reference evidence="1 2" key="1">
    <citation type="submission" date="2021-06" db="EMBL/GenBank/DDBJ databases">
        <authorList>
            <person name="Kallberg Y."/>
            <person name="Tangrot J."/>
            <person name="Rosling A."/>
        </authorList>
    </citation>
    <scope>NUCLEOTIDE SEQUENCE [LARGE SCALE GENOMIC DNA]</scope>
    <source>
        <strain evidence="1 2">120-4 pot B 10/14</strain>
    </source>
</reference>
<evidence type="ECO:0000313" key="1">
    <source>
        <dbReference type="EMBL" id="CAG8847059.1"/>
    </source>
</evidence>
<gene>
    <name evidence="1" type="ORF">GMARGA_LOCUS38475</name>
</gene>
<proteinExistence type="predicted"/>
<comment type="caution">
    <text evidence="1">The sequence shown here is derived from an EMBL/GenBank/DDBJ whole genome shotgun (WGS) entry which is preliminary data.</text>
</comment>
<feature type="non-terminal residue" evidence="1">
    <location>
        <position position="88"/>
    </location>
</feature>
<protein>
    <submittedName>
        <fullName evidence="1">32719_t:CDS:1</fullName>
    </submittedName>
</protein>
<dbReference type="Proteomes" id="UP000789901">
    <property type="component" value="Unassembled WGS sequence"/>
</dbReference>